<dbReference type="STRING" id="1321606.SAMD00020551_2669"/>
<dbReference type="EMBL" id="BASE01000058">
    <property type="protein sequence ID" value="GAM14518.1"/>
    <property type="molecule type" value="Genomic_DNA"/>
</dbReference>
<gene>
    <name evidence="1" type="ORF">SAMD00020551_2669</name>
</gene>
<dbReference type="AlphaFoldDB" id="A0A0A8X3L8"/>
<proteinExistence type="predicted"/>
<name>A0A0A8X3L8_MESS1</name>
<dbReference type="RefSeq" id="WP_198135617.1">
    <property type="nucleotide sequence ID" value="NZ_BASE01000058.1"/>
</dbReference>
<accession>A0A0A8X3L8</accession>
<comment type="caution">
    <text evidence="1">The sequence shown here is derived from an EMBL/GenBank/DDBJ whole genome shotgun (WGS) entry which is preliminary data.</text>
</comment>
<reference evidence="1 2" key="1">
    <citation type="submission" date="2013-06" db="EMBL/GenBank/DDBJ databases">
        <title>Whole genome shotgun sequence of Bacillus selenatarsenatis SF-1.</title>
        <authorList>
            <person name="Kuroda M."/>
            <person name="Sei K."/>
            <person name="Yamashita M."/>
            <person name="Ike M."/>
        </authorList>
    </citation>
    <scope>NUCLEOTIDE SEQUENCE [LARGE SCALE GENOMIC DNA]</scope>
    <source>
        <strain evidence="1 2">SF-1</strain>
    </source>
</reference>
<dbReference type="Proteomes" id="UP000031014">
    <property type="component" value="Unassembled WGS sequence"/>
</dbReference>
<protein>
    <submittedName>
        <fullName evidence="1">Uncharacterized protein</fullName>
    </submittedName>
</protein>
<evidence type="ECO:0000313" key="1">
    <source>
        <dbReference type="EMBL" id="GAM14518.1"/>
    </source>
</evidence>
<keyword evidence="2" id="KW-1185">Reference proteome</keyword>
<evidence type="ECO:0000313" key="2">
    <source>
        <dbReference type="Proteomes" id="UP000031014"/>
    </source>
</evidence>
<sequence>MNFFVEKCPRCKSALEVKEQPSSKTIIIKACPSGHYEKEFHPALETYIERNKVS</sequence>
<organism evidence="1 2">
    <name type="scientific">Mesobacillus selenatarsenatis (strain DSM 18680 / JCM 14380 / FERM P-15431 / SF-1)</name>
    <dbReference type="NCBI Taxonomy" id="1321606"/>
    <lineage>
        <taxon>Bacteria</taxon>
        <taxon>Bacillati</taxon>
        <taxon>Bacillota</taxon>
        <taxon>Bacilli</taxon>
        <taxon>Bacillales</taxon>
        <taxon>Bacillaceae</taxon>
        <taxon>Mesobacillus</taxon>
    </lineage>
</organism>